<dbReference type="Gene3D" id="3.75.10.10">
    <property type="entry name" value="L-arginine/glycine Amidinotransferase, Chain A"/>
    <property type="match status" value="1"/>
</dbReference>
<comment type="similarity">
    <text evidence="2">Belongs to the agmatine deiminase family.</text>
</comment>
<dbReference type="GO" id="GO:0009446">
    <property type="term" value="P:putrescine biosynthetic process"/>
    <property type="evidence" value="ECO:0007669"/>
    <property type="project" value="InterPro"/>
</dbReference>
<keyword evidence="4" id="KW-1185">Reference proteome</keyword>
<dbReference type="PANTHER" id="PTHR31377">
    <property type="entry name" value="AGMATINE DEIMINASE-RELATED"/>
    <property type="match status" value="1"/>
</dbReference>
<dbReference type="EMBL" id="JABAIL010000002">
    <property type="protein sequence ID" value="NLR90963.1"/>
    <property type="molecule type" value="Genomic_DNA"/>
</dbReference>
<dbReference type="Pfam" id="PF04371">
    <property type="entry name" value="PAD_porph"/>
    <property type="match status" value="1"/>
</dbReference>
<protein>
    <recommendedName>
        <fullName evidence="2">Putative agmatine deiminase</fullName>
        <ecNumber evidence="2">3.5.3.12</ecNumber>
    </recommendedName>
    <alternativeName>
        <fullName evidence="2">Agmatine iminohydrolase</fullName>
    </alternativeName>
</protein>
<dbReference type="SUPFAM" id="SSF55909">
    <property type="entry name" value="Pentein"/>
    <property type="match status" value="1"/>
</dbReference>
<dbReference type="GO" id="GO:0047632">
    <property type="term" value="F:agmatine deiminase activity"/>
    <property type="evidence" value="ECO:0007669"/>
    <property type="project" value="UniProtKB-UniRule"/>
</dbReference>
<evidence type="ECO:0000313" key="3">
    <source>
        <dbReference type="EMBL" id="NLR90963.1"/>
    </source>
</evidence>
<comment type="caution">
    <text evidence="3">The sequence shown here is derived from an EMBL/GenBank/DDBJ whole genome shotgun (WGS) entry which is preliminary data.</text>
</comment>
<gene>
    <name evidence="2 3" type="primary">aguA</name>
    <name evidence="3" type="ORF">HGP29_07080</name>
</gene>
<keyword evidence="1 2" id="KW-0378">Hydrolase</keyword>
<dbReference type="HAMAP" id="MF_01841">
    <property type="entry name" value="Agmatine_deimin"/>
    <property type="match status" value="1"/>
</dbReference>
<name>A0A7X8XV45_9BACT</name>
<evidence type="ECO:0000256" key="2">
    <source>
        <dbReference type="HAMAP-Rule" id="MF_01841"/>
    </source>
</evidence>
<dbReference type="PANTHER" id="PTHR31377:SF0">
    <property type="entry name" value="AGMATINE DEIMINASE-RELATED"/>
    <property type="match status" value="1"/>
</dbReference>
<proteinExistence type="inferred from homology"/>
<organism evidence="3 4">
    <name type="scientific">Flammeovirga agarivorans</name>
    <dbReference type="NCBI Taxonomy" id="2726742"/>
    <lineage>
        <taxon>Bacteria</taxon>
        <taxon>Pseudomonadati</taxon>
        <taxon>Bacteroidota</taxon>
        <taxon>Cytophagia</taxon>
        <taxon>Cytophagales</taxon>
        <taxon>Flammeovirgaceae</taxon>
        <taxon>Flammeovirga</taxon>
    </lineage>
</organism>
<dbReference type="Proteomes" id="UP000585050">
    <property type="component" value="Unassembled WGS sequence"/>
</dbReference>
<accession>A0A7X8XV45</accession>
<evidence type="ECO:0000313" key="4">
    <source>
        <dbReference type="Proteomes" id="UP000585050"/>
    </source>
</evidence>
<feature type="active site" description="Amidino-cysteine intermediate" evidence="2">
    <location>
        <position position="358"/>
    </location>
</feature>
<dbReference type="EC" id="3.5.3.12" evidence="2"/>
<reference evidence="3 4" key="1">
    <citation type="submission" date="2020-04" db="EMBL/GenBank/DDBJ databases">
        <title>Flammeovirga sp. SR4, a novel species isolated from seawater.</title>
        <authorList>
            <person name="Wang X."/>
        </authorList>
    </citation>
    <scope>NUCLEOTIDE SEQUENCE [LARGE SCALE GENOMIC DNA]</scope>
    <source>
        <strain evidence="3 4">SR4</strain>
    </source>
</reference>
<sequence>MSTLLNSTPKKDGYYMPAEWTEHERTWMHWPERTDTWRMGAKPGQEAFVKVATAIAEFEPVTVCASNNQFENASAMLSHPNIRVIELTQDDAWMRDSGPTFLVNDEGGLRGVDWKFNAYGGTYNGLYAPFNHDDQVAHKVLAIENADRYRTENFVTEGGSIHTDGEGTVMIVEEVFMNPGRNPGLSREEMEDYLKNYLNVEKVLWVPRGIYNDETSGHIDNMAFFIRPTEVVLAWTDDKNDPQYERSLEAYNYLTSVTDAKGRKITVHKLPVPSPMITTEKDVEGIDVSETAKNRQVGDRLAGSYINCLICNGGVILPKYGDENDDVAAKILQDLMPDHKVVQVETREILLGGGNIHCITQQQPKV</sequence>
<dbReference type="InterPro" id="IPR007466">
    <property type="entry name" value="Peptidyl-Arg-deiminase_porph"/>
</dbReference>
<dbReference type="GO" id="GO:0004668">
    <property type="term" value="F:protein-arginine deiminase activity"/>
    <property type="evidence" value="ECO:0007669"/>
    <property type="project" value="InterPro"/>
</dbReference>
<dbReference type="NCBIfam" id="NF010070">
    <property type="entry name" value="PRK13551.1"/>
    <property type="match status" value="1"/>
</dbReference>
<comment type="catalytic activity">
    <reaction evidence="2">
        <text>agmatine + H2O = N-carbamoylputrescine + NH4(+)</text>
        <dbReference type="Rhea" id="RHEA:18037"/>
        <dbReference type="ChEBI" id="CHEBI:15377"/>
        <dbReference type="ChEBI" id="CHEBI:28938"/>
        <dbReference type="ChEBI" id="CHEBI:58145"/>
        <dbReference type="ChEBI" id="CHEBI:58318"/>
        <dbReference type="EC" id="3.5.3.12"/>
    </reaction>
</comment>
<evidence type="ECO:0000256" key="1">
    <source>
        <dbReference type="ARBA" id="ARBA00022801"/>
    </source>
</evidence>
<dbReference type="AlphaFoldDB" id="A0A7X8XV45"/>
<dbReference type="InterPro" id="IPR017754">
    <property type="entry name" value="Agmatine_deiminase"/>
</dbReference>
<dbReference type="RefSeq" id="WP_168881669.1">
    <property type="nucleotide sequence ID" value="NZ_JABAIL010000002.1"/>
</dbReference>
<dbReference type="NCBIfam" id="TIGR03380">
    <property type="entry name" value="agmatine_aguA"/>
    <property type="match status" value="1"/>
</dbReference>